<dbReference type="HOGENOM" id="CLU_2854461_0_0_1"/>
<keyword evidence="2" id="KW-1185">Reference proteome</keyword>
<evidence type="ECO:0000313" key="1">
    <source>
        <dbReference type="EnsemblProtists" id="HpaP809281"/>
    </source>
</evidence>
<evidence type="ECO:0000313" key="2">
    <source>
        <dbReference type="Proteomes" id="UP000011713"/>
    </source>
</evidence>
<dbReference type="AlphaFoldDB" id="M4BS90"/>
<dbReference type="EMBL" id="JH598696">
    <property type="status" value="NOT_ANNOTATED_CDS"/>
    <property type="molecule type" value="Genomic_DNA"/>
</dbReference>
<protein>
    <submittedName>
        <fullName evidence="1">Uncharacterized protein</fullName>
    </submittedName>
</protein>
<dbReference type="VEuPathDB" id="FungiDB:HpaG809281"/>
<dbReference type="InParanoid" id="M4BS90"/>
<accession>M4BS90</accession>
<dbReference type="EnsemblProtists" id="HpaT809281">
    <property type="protein sequence ID" value="HpaP809281"/>
    <property type="gene ID" value="HpaG809281"/>
</dbReference>
<dbReference type="Proteomes" id="UP000011713">
    <property type="component" value="Unassembled WGS sequence"/>
</dbReference>
<organism evidence="1 2">
    <name type="scientific">Hyaloperonospora arabidopsidis (strain Emoy2)</name>
    <name type="common">Downy mildew agent</name>
    <name type="synonym">Peronospora arabidopsidis</name>
    <dbReference type="NCBI Taxonomy" id="559515"/>
    <lineage>
        <taxon>Eukaryota</taxon>
        <taxon>Sar</taxon>
        <taxon>Stramenopiles</taxon>
        <taxon>Oomycota</taxon>
        <taxon>Peronosporomycetes</taxon>
        <taxon>Peronosporales</taxon>
        <taxon>Peronosporaceae</taxon>
        <taxon>Hyaloperonospora</taxon>
    </lineage>
</organism>
<reference evidence="2" key="1">
    <citation type="journal article" date="2010" name="Science">
        <title>Signatures of adaptation to obligate biotrophy in the Hyaloperonospora arabidopsidis genome.</title>
        <authorList>
            <person name="Baxter L."/>
            <person name="Tripathy S."/>
            <person name="Ishaque N."/>
            <person name="Boot N."/>
            <person name="Cabral A."/>
            <person name="Kemen E."/>
            <person name="Thines M."/>
            <person name="Ah-Fong A."/>
            <person name="Anderson R."/>
            <person name="Badejoko W."/>
            <person name="Bittner-Eddy P."/>
            <person name="Boore J.L."/>
            <person name="Chibucos M.C."/>
            <person name="Coates M."/>
            <person name="Dehal P."/>
            <person name="Delehaunty K."/>
            <person name="Dong S."/>
            <person name="Downton P."/>
            <person name="Dumas B."/>
            <person name="Fabro G."/>
            <person name="Fronick C."/>
            <person name="Fuerstenberg S.I."/>
            <person name="Fulton L."/>
            <person name="Gaulin E."/>
            <person name="Govers F."/>
            <person name="Hughes L."/>
            <person name="Humphray S."/>
            <person name="Jiang R.H."/>
            <person name="Judelson H."/>
            <person name="Kamoun S."/>
            <person name="Kyung K."/>
            <person name="Meijer H."/>
            <person name="Minx P."/>
            <person name="Morris P."/>
            <person name="Nelson J."/>
            <person name="Phuntumart V."/>
            <person name="Qutob D."/>
            <person name="Rehmany A."/>
            <person name="Rougon-Cardoso A."/>
            <person name="Ryden P."/>
            <person name="Torto-Alalibo T."/>
            <person name="Studholme D."/>
            <person name="Wang Y."/>
            <person name="Win J."/>
            <person name="Wood J."/>
            <person name="Clifton S.W."/>
            <person name="Rogers J."/>
            <person name="Van den Ackerveken G."/>
            <person name="Jones J.D."/>
            <person name="McDowell J.M."/>
            <person name="Beynon J."/>
            <person name="Tyler B.M."/>
        </authorList>
    </citation>
    <scope>NUCLEOTIDE SEQUENCE [LARGE SCALE GENOMIC DNA]</scope>
    <source>
        <strain evidence="2">Emoy2</strain>
    </source>
</reference>
<proteinExistence type="predicted"/>
<sequence>MATTYWILWGPASPGPPTIRCRGFMLRREAKLSGTGVSGCGFSLCKVAGPRGNIKMRWKTRARRN</sequence>
<name>M4BS90_HYAAE</name>
<reference evidence="1" key="2">
    <citation type="submission" date="2015-06" db="UniProtKB">
        <authorList>
            <consortium name="EnsemblProtists"/>
        </authorList>
    </citation>
    <scope>IDENTIFICATION</scope>
    <source>
        <strain evidence="1">Emoy2</strain>
    </source>
</reference>